<dbReference type="InterPro" id="IPR001816">
    <property type="entry name" value="Transl_elong_EFTs/EF1B"/>
</dbReference>
<keyword evidence="3 4" id="KW-0496">Mitochondrion</keyword>
<keyword evidence="2 4" id="KW-0648">Protein biosynthesis</keyword>
<dbReference type="AlphaFoldDB" id="A0A401G5Y5"/>
<dbReference type="SUPFAM" id="SSF54713">
    <property type="entry name" value="Elongation factor Ts (EF-Ts), dimerisation domain"/>
    <property type="match status" value="1"/>
</dbReference>
<sequence>MFDLAARRADLAVRRGLLVAHRALPVVAAARLYSTAPPRTPLAELVAALRSVVGDKVSPTQAAEALLASNRHIPDAVDWLRSNRATKAAKKAAKVANRIASDGLIGAAVLAPGAPGSVRAALVELSCETDFVARNDLFGTLLADIAHTAAFLADAPGAQPVPLDTLLGAPLLARDTGASTPAPSGTVAAAIQDLIGRVGEKVALRRAHSVLYDPRADSQLALRVAARAHPSVGDNTQGRIGCLALAALKSSRVSAVLAAPGFQADLEKLMGALGRQIIGFPTESVRVREGQEPEAALYAQPFAMWGGEGSDLGVRAFLDKWAREHDVAEEGEEGTGVEVVEFVKWTVGEPL</sequence>
<protein>
    <recommendedName>
        <fullName evidence="4">Elongation factor Ts, mitochondrial</fullName>
        <shortName evidence="4">EF-Ts</shortName>
        <shortName evidence="4">EF-TsMt</shortName>
    </recommendedName>
</protein>
<dbReference type="InParanoid" id="A0A401G5Y5"/>
<evidence type="ECO:0000313" key="6">
    <source>
        <dbReference type="EMBL" id="GBE77569.1"/>
    </source>
</evidence>
<dbReference type="Pfam" id="PF00889">
    <property type="entry name" value="EF_TS"/>
    <property type="match status" value="1"/>
</dbReference>
<keyword evidence="7" id="KW-1185">Reference proteome</keyword>
<keyword evidence="1 4" id="KW-0251">Elongation factor</keyword>
<dbReference type="InterPro" id="IPR014039">
    <property type="entry name" value="Transl_elong_EFTs/EF1B_dimer"/>
</dbReference>
<dbReference type="PANTHER" id="PTHR11741">
    <property type="entry name" value="ELONGATION FACTOR TS"/>
    <property type="match status" value="1"/>
</dbReference>
<evidence type="ECO:0000256" key="4">
    <source>
        <dbReference type="HAMAP-Rule" id="MF_03135"/>
    </source>
</evidence>
<dbReference type="GO" id="GO:0003746">
    <property type="term" value="F:translation elongation factor activity"/>
    <property type="evidence" value="ECO:0007669"/>
    <property type="project" value="UniProtKB-UniRule"/>
</dbReference>
<dbReference type="Proteomes" id="UP000287166">
    <property type="component" value="Unassembled WGS sequence"/>
</dbReference>
<gene>
    <name evidence="4" type="primary">TSF1</name>
    <name evidence="6" type="ORF">SCP_0104470</name>
</gene>
<proteinExistence type="inferred from homology"/>
<feature type="domain" description="Translation elongation factor EFTs/EF1B dimerisation" evidence="5">
    <location>
        <begin position="120"/>
        <end position="210"/>
    </location>
</feature>
<evidence type="ECO:0000256" key="3">
    <source>
        <dbReference type="ARBA" id="ARBA00023128"/>
    </source>
</evidence>
<dbReference type="PANTHER" id="PTHR11741:SF0">
    <property type="entry name" value="ELONGATION FACTOR TS, MITOCHONDRIAL"/>
    <property type="match status" value="1"/>
</dbReference>
<dbReference type="PROSITE" id="PS01127">
    <property type="entry name" value="EF_TS_2"/>
    <property type="match status" value="1"/>
</dbReference>
<evidence type="ECO:0000313" key="7">
    <source>
        <dbReference type="Proteomes" id="UP000287166"/>
    </source>
</evidence>
<comment type="caution">
    <text evidence="6">The sequence shown here is derived from an EMBL/GenBank/DDBJ whole genome shotgun (WGS) entry which is preliminary data.</text>
</comment>
<dbReference type="InterPro" id="IPR036402">
    <property type="entry name" value="EF-Ts_dimer_sf"/>
</dbReference>
<evidence type="ECO:0000256" key="1">
    <source>
        <dbReference type="ARBA" id="ARBA00022768"/>
    </source>
</evidence>
<comment type="subcellular location">
    <subcellularLocation>
        <location evidence="4">Mitochondrion</location>
    </subcellularLocation>
</comment>
<evidence type="ECO:0000259" key="5">
    <source>
        <dbReference type="Pfam" id="PF00889"/>
    </source>
</evidence>
<dbReference type="InterPro" id="IPR018101">
    <property type="entry name" value="Transl_elong_Ts_CS"/>
</dbReference>
<dbReference type="STRING" id="139825.A0A401G5Y5"/>
<name>A0A401G5Y5_9APHY</name>
<dbReference type="EMBL" id="BFAD01000001">
    <property type="protein sequence ID" value="GBE77569.1"/>
    <property type="molecule type" value="Genomic_DNA"/>
</dbReference>
<dbReference type="Gene3D" id="3.30.479.20">
    <property type="entry name" value="Elongation factor Ts, dimerisation domain"/>
    <property type="match status" value="2"/>
</dbReference>
<evidence type="ECO:0000256" key="2">
    <source>
        <dbReference type="ARBA" id="ARBA00022917"/>
    </source>
</evidence>
<dbReference type="OrthoDB" id="277235at2759"/>
<comment type="similarity">
    <text evidence="4">Belongs to the EF-Ts family.</text>
</comment>
<accession>A0A401G5Y5</accession>
<comment type="function">
    <text evidence="4">Associates with the EF-Tu.GDP complex and induces the exchange of GDP to GTP. It remains bound to the aminoacyl-tRNA.EF-Tu.GTP complex up to the GTP hydrolysis stage on the ribosome.</text>
</comment>
<organism evidence="6 7">
    <name type="scientific">Sparassis crispa</name>
    <dbReference type="NCBI Taxonomy" id="139825"/>
    <lineage>
        <taxon>Eukaryota</taxon>
        <taxon>Fungi</taxon>
        <taxon>Dikarya</taxon>
        <taxon>Basidiomycota</taxon>
        <taxon>Agaricomycotina</taxon>
        <taxon>Agaricomycetes</taxon>
        <taxon>Polyporales</taxon>
        <taxon>Sparassidaceae</taxon>
        <taxon>Sparassis</taxon>
    </lineage>
</organism>
<dbReference type="GO" id="GO:0005739">
    <property type="term" value="C:mitochondrion"/>
    <property type="evidence" value="ECO:0007669"/>
    <property type="project" value="UniProtKB-SubCell"/>
</dbReference>
<dbReference type="GO" id="GO:0070125">
    <property type="term" value="P:mitochondrial translational elongation"/>
    <property type="evidence" value="ECO:0007669"/>
    <property type="project" value="TreeGrafter"/>
</dbReference>
<reference evidence="6 7" key="1">
    <citation type="journal article" date="2018" name="Sci. Rep.">
        <title>Genome sequence of the cauliflower mushroom Sparassis crispa (Hanabiratake) and its association with beneficial usage.</title>
        <authorList>
            <person name="Kiyama R."/>
            <person name="Furutani Y."/>
            <person name="Kawaguchi K."/>
            <person name="Nakanishi T."/>
        </authorList>
    </citation>
    <scope>NUCLEOTIDE SEQUENCE [LARGE SCALE GENOMIC DNA]</scope>
</reference>
<dbReference type="Gene3D" id="1.10.8.10">
    <property type="entry name" value="DNA helicase RuvA subunit, C-terminal domain"/>
    <property type="match status" value="1"/>
</dbReference>
<dbReference type="HAMAP" id="MF_00050">
    <property type="entry name" value="EF_Ts"/>
    <property type="match status" value="1"/>
</dbReference>